<dbReference type="RefSeq" id="WP_068882044.1">
    <property type="nucleotide sequence ID" value="NZ_LNTU01000015.1"/>
</dbReference>
<gene>
    <name evidence="3" type="ORF">ATN84_25400</name>
</gene>
<dbReference type="InterPro" id="IPR007138">
    <property type="entry name" value="ABM_dom"/>
</dbReference>
<evidence type="ECO:0000313" key="3">
    <source>
        <dbReference type="EMBL" id="KXF77158.1"/>
    </source>
</evidence>
<dbReference type="Gene3D" id="3.30.70.100">
    <property type="match status" value="1"/>
</dbReference>
<dbReference type="OrthoDB" id="9812754at2"/>
<dbReference type="AlphaFoldDB" id="A0A135HVI1"/>
<feature type="domain" description="ABM" evidence="2">
    <location>
        <begin position="28"/>
        <end position="123"/>
    </location>
</feature>
<protein>
    <recommendedName>
        <fullName evidence="2">ABM domain-containing protein</fullName>
    </recommendedName>
</protein>
<accession>A0A135HVI1</accession>
<dbReference type="GO" id="GO:0005829">
    <property type="term" value="C:cytosol"/>
    <property type="evidence" value="ECO:0007669"/>
    <property type="project" value="TreeGrafter"/>
</dbReference>
<dbReference type="STRING" id="1494590.ATN84_25400"/>
<dbReference type="InterPro" id="IPR050744">
    <property type="entry name" value="AI-2_Isomerase_LsrG"/>
</dbReference>
<dbReference type="InterPro" id="IPR011008">
    <property type="entry name" value="Dimeric_a/b-barrel"/>
</dbReference>
<proteinExistence type="predicted"/>
<dbReference type="EMBL" id="LNTU01000015">
    <property type="protein sequence ID" value="KXF77158.1"/>
    <property type="molecule type" value="Genomic_DNA"/>
</dbReference>
<evidence type="ECO:0000256" key="1">
    <source>
        <dbReference type="SAM" id="SignalP"/>
    </source>
</evidence>
<feature type="signal peptide" evidence="1">
    <location>
        <begin position="1"/>
        <end position="20"/>
    </location>
</feature>
<feature type="chain" id="PRO_5007465320" description="ABM domain-containing protein" evidence="1">
    <location>
        <begin position="21"/>
        <end position="130"/>
    </location>
</feature>
<reference evidence="3 4" key="1">
    <citation type="submission" date="2015-11" db="EMBL/GenBank/DDBJ databases">
        <title>Draft genome sequence of Paramesorhizobium deserti A-3-E, a strain highly resistant to diverse beta-lactam antibiotics.</title>
        <authorList>
            <person name="Lv R."/>
            <person name="Yang X."/>
            <person name="Fang N."/>
            <person name="Guo J."/>
            <person name="Luo X."/>
            <person name="Peng F."/>
            <person name="Yang R."/>
            <person name="Cui Y."/>
            <person name="Fang C."/>
            <person name="Song Y."/>
        </authorList>
    </citation>
    <scope>NUCLEOTIDE SEQUENCE [LARGE SCALE GENOMIC DNA]</scope>
    <source>
        <strain evidence="3 4">A-3-E</strain>
    </source>
</reference>
<dbReference type="PANTHER" id="PTHR33336">
    <property type="entry name" value="QUINOL MONOOXYGENASE YGIN-RELATED"/>
    <property type="match status" value="1"/>
</dbReference>
<name>A0A135HVI1_9HYPH</name>
<dbReference type="GO" id="GO:0016491">
    <property type="term" value="F:oxidoreductase activity"/>
    <property type="evidence" value="ECO:0007669"/>
    <property type="project" value="TreeGrafter"/>
</dbReference>
<evidence type="ECO:0000313" key="4">
    <source>
        <dbReference type="Proteomes" id="UP000070107"/>
    </source>
</evidence>
<dbReference type="PROSITE" id="PS51725">
    <property type="entry name" value="ABM"/>
    <property type="match status" value="1"/>
</dbReference>
<evidence type="ECO:0000259" key="2">
    <source>
        <dbReference type="PROSITE" id="PS51725"/>
    </source>
</evidence>
<comment type="caution">
    <text evidence="3">The sequence shown here is derived from an EMBL/GenBank/DDBJ whole genome shotgun (WGS) entry which is preliminary data.</text>
</comment>
<dbReference type="SUPFAM" id="SSF54909">
    <property type="entry name" value="Dimeric alpha+beta barrel"/>
    <property type="match status" value="1"/>
</dbReference>
<keyword evidence="1" id="KW-0732">Signal</keyword>
<organism evidence="3 4">
    <name type="scientific">Paramesorhizobium deserti</name>
    <dbReference type="NCBI Taxonomy" id="1494590"/>
    <lineage>
        <taxon>Bacteria</taxon>
        <taxon>Pseudomonadati</taxon>
        <taxon>Pseudomonadota</taxon>
        <taxon>Alphaproteobacteria</taxon>
        <taxon>Hyphomicrobiales</taxon>
        <taxon>Phyllobacteriaceae</taxon>
        <taxon>Paramesorhizobium</taxon>
    </lineage>
</organism>
<dbReference type="Proteomes" id="UP000070107">
    <property type="component" value="Unassembled WGS sequence"/>
</dbReference>
<keyword evidence="4" id="KW-1185">Reference proteome</keyword>
<sequence>MRKFILVSMAVLFQAAIVHAATPDRKPIAVVVEYTVKSGKEEELRSILREHARLTVEQEPGCLRFEVLQPVNKDGSAIPDRLMLTELYADEDAAAAHANNPRLATLLARIRPMLSKEKVTRTMVLASPTQ</sequence>
<dbReference type="PANTHER" id="PTHR33336:SF1">
    <property type="entry name" value="(4S)-4-HYDROXY-5-PHOSPHONOOXYPENTANE-2,3-DIONE ISOMERASE"/>
    <property type="match status" value="1"/>
</dbReference>
<dbReference type="Pfam" id="PF03992">
    <property type="entry name" value="ABM"/>
    <property type="match status" value="1"/>
</dbReference>